<feature type="non-terminal residue" evidence="1">
    <location>
        <position position="90"/>
    </location>
</feature>
<accession>A0A5J4T6V4</accession>
<dbReference type="EMBL" id="SNRW01038752">
    <property type="protein sequence ID" value="KAA6353105.1"/>
    <property type="molecule type" value="Genomic_DNA"/>
</dbReference>
<protein>
    <submittedName>
        <fullName evidence="1">Uncharacterized protein</fullName>
    </submittedName>
</protein>
<evidence type="ECO:0000313" key="1">
    <source>
        <dbReference type="EMBL" id="KAA6353105.1"/>
    </source>
</evidence>
<evidence type="ECO:0000313" key="2">
    <source>
        <dbReference type="Proteomes" id="UP000324800"/>
    </source>
</evidence>
<proteinExistence type="predicted"/>
<dbReference type="AlphaFoldDB" id="A0A5J4T6V4"/>
<gene>
    <name evidence="1" type="ORF">EZS28_051368</name>
</gene>
<dbReference type="Proteomes" id="UP000324800">
    <property type="component" value="Unassembled WGS sequence"/>
</dbReference>
<reference evidence="1 2" key="1">
    <citation type="submission" date="2019-03" db="EMBL/GenBank/DDBJ databases">
        <title>Single cell metagenomics reveals metabolic interactions within the superorganism composed of flagellate Streblomastix strix and complex community of Bacteroidetes bacteria on its surface.</title>
        <authorList>
            <person name="Treitli S.C."/>
            <person name="Kolisko M."/>
            <person name="Husnik F."/>
            <person name="Keeling P."/>
            <person name="Hampl V."/>
        </authorList>
    </citation>
    <scope>NUCLEOTIDE SEQUENCE [LARGE SCALE GENOMIC DNA]</scope>
    <source>
        <strain evidence="1">ST1C</strain>
    </source>
</reference>
<comment type="caution">
    <text evidence="1">The sequence shown here is derived from an EMBL/GenBank/DDBJ whole genome shotgun (WGS) entry which is preliminary data.</text>
</comment>
<name>A0A5J4T6V4_9EUKA</name>
<organism evidence="1 2">
    <name type="scientific">Streblomastix strix</name>
    <dbReference type="NCBI Taxonomy" id="222440"/>
    <lineage>
        <taxon>Eukaryota</taxon>
        <taxon>Metamonada</taxon>
        <taxon>Preaxostyla</taxon>
        <taxon>Oxymonadida</taxon>
        <taxon>Streblomastigidae</taxon>
        <taxon>Streblomastix</taxon>
    </lineage>
</organism>
<sequence>MDDKDRSTICLPSYPSGSRVQTVSGVLPQESVPSIQSNVLWGKTCTTNIPQDVETSQETDQREIGSERCILLRRSDLLMLEQGRIGDQKV</sequence>